<dbReference type="Proteomes" id="UP001055811">
    <property type="component" value="Linkage Group LG01"/>
</dbReference>
<evidence type="ECO:0000313" key="1">
    <source>
        <dbReference type="EMBL" id="KAI3787699.1"/>
    </source>
</evidence>
<proteinExistence type="predicted"/>
<organism evidence="1 2">
    <name type="scientific">Cichorium intybus</name>
    <name type="common">Chicory</name>
    <dbReference type="NCBI Taxonomy" id="13427"/>
    <lineage>
        <taxon>Eukaryota</taxon>
        <taxon>Viridiplantae</taxon>
        <taxon>Streptophyta</taxon>
        <taxon>Embryophyta</taxon>
        <taxon>Tracheophyta</taxon>
        <taxon>Spermatophyta</taxon>
        <taxon>Magnoliopsida</taxon>
        <taxon>eudicotyledons</taxon>
        <taxon>Gunneridae</taxon>
        <taxon>Pentapetalae</taxon>
        <taxon>asterids</taxon>
        <taxon>campanulids</taxon>
        <taxon>Asterales</taxon>
        <taxon>Asteraceae</taxon>
        <taxon>Cichorioideae</taxon>
        <taxon>Cichorieae</taxon>
        <taxon>Cichoriinae</taxon>
        <taxon>Cichorium</taxon>
    </lineage>
</organism>
<dbReference type="EMBL" id="CM042009">
    <property type="protein sequence ID" value="KAI3787699.1"/>
    <property type="molecule type" value="Genomic_DNA"/>
</dbReference>
<protein>
    <submittedName>
        <fullName evidence="1">Uncharacterized protein</fullName>
    </submittedName>
</protein>
<name>A0ACB9GW74_CICIN</name>
<reference evidence="1 2" key="2">
    <citation type="journal article" date="2022" name="Mol. Ecol. Resour.">
        <title>The genomes of chicory, endive, great burdock and yacon provide insights into Asteraceae paleo-polyploidization history and plant inulin production.</title>
        <authorList>
            <person name="Fan W."/>
            <person name="Wang S."/>
            <person name="Wang H."/>
            <person name="Wang A."/>
            <person name="Jiang F."/>
            <person name="Liu H."/>
            <person name="Zhao H."/>
            <person name="Xu D."/>
            <person name="Zhang Y."/>
        </authorList>
    </citation>
    <scope>NUCLEOTIDE SEQUENCE [LARGE SCALE GENOMIC DNA]</scope>
    <source>
        <strain evidence="2">cv. Punajuju</strain>
        <tissue evidence="1">Leaves</tissue>
    </source>
</reference>
<comment type="caution">
    <text evidence="1">The sequence shown here is derived from an EMBL/GenBank/DDBJ whole genome shotgun (WGS) entry which is preliminary data.</text>
</comment>
<gene>
    <name evidence="1" type="ORF">L2E82_00043</name>
</gene>
<evidence type="ECO:0000313" key="2">
    <source>
        <dbReference type="Proteomes" id="UP001055811"/>
    </source>
</evidence>
<keyword evidence="2" id="KW-1185">Reference proteome</keyword>
<accession>A0ACB9GW74</accession>
<sequence>MAKKPKIMETQGMVWYSENSLMSSFSSQPPEITFSFHLPLFLNSSLQQWRSSIKRLYALCLPPSSLSNFSINIESLMKFQEYIRNSRGVELFTCRWLPQSSPKALVFLCHGYAMECGDFMKVSYECSKNGNGSLIVGCGTKLASNGYAVFGIDYEGHGRSMGARCYIKKFDDLVDDCCTYFKSMSEKEEYKKKKRFLYGESMGGAVALVAHKKDPSFWHGAILVAPMCKISEKVKPHPLVISILTIIEDLIPKWKIVPTKDVIDAAFKDPIRGNKLIYQEKPRLKTALELLRTSTALEETLAEVRFPFLVLHGEADTVTDPEVSKALYKEASSSDKTIKLYPGMWHGLTAGETDHNIDIVFADIISWLDNRSSDDATTTTTNHNTSHHQQNYLRMHHHSPM</sequence>
<reference evidence="2" key="1">
    <citation type="journal article" date="2022" name="Mol. Ecol. Resour.">
        <title>The genomes of chicory, endive, great burdock and yacon provide insights into Asteraceae palaeo-polyploidization history and plant inulin production.</title>
        <authorList>
            <person name="Fan W."/>
            <person name="Wang S."/>
            <person name="Wang H."/>
            <person name="Wang A."/>
            <person name="Jiang F."/>
            <person name="Liu H."/>
            <person name="Zhao H."/>
            <person name="Xu D."/>
            <person name="Zhang Y."/>
        </authorList>
    </citation>
    <scope>NUCLEOTIDE SEQUENCE [LARGE SCALE GENOMIC DNA]</scope>
    <source>
        <strain evidence="2">cv. Punajuju</strain>
    </source>
</reference>